<keyword evidence="15" id="KW-1185">Reference proteome</keyword>
<feature type="compositionally biased region" description="Polar residues" evidence="12">
    <location>
        <begin position="1136"/>
        <end position="1146"/>
    </location>
</feature>
<evidence type="ECO:0000256" key="10">
    <source>
        <dbReference type="ARBA" id="ARBA00048977"/>
    </source>
</evidence>
<comment type="similarity">
    <text evidence="8">Belongs to the protein kinase superfamily. Ser/Thr protein kinase family. GCN2 subfamily.</text>
</comment>
<evidence type="ECO:0000256" key="3">
    <source>
        <dbReference type="ARBA" id="ARBA00022679"/>
    </source>
</evidence>
<dbReference type="SUPFAM" id="SSF56112">
    <property type="entry name" value="Protein kinase-like (PK-like)"/>
    <property type="match status" value="1"/>
</dbReference>
<feature type="region of interest" description="Disordered" evidence="12">
    <location>
        <begin position="1136"/>
        <end position="1156"/>
    </location>
</feature>
<dbReference type="GO" id="GO:0005634">
    <property type="term" value="C:nucleus"/>
    <property type="evidence" value="ECO:0007669"/>
    <property type="project" value="TreeGrafter"/>
</dbReference>
<feature type="compositionally biased region" description="Acidic residues" evidence="12">
    <location>
        <begin position="672"/>
        <end position="685"/>
    </location>
</feature>
<keyword evidence="6 11" id="KW-0067">ATP-binding</keyword>
<evidence type="ECO:0000256" key="5">
    <source>
        <dbReference type="ARBA" id="ARBA00022777"/>
    </source>
</evidence>
<feature type="domain" description="Protein kinase" evidence="13">
    <location>
        <begin position="285"/>
        <end position="952"/>
    </location>
</feature>
<feature type="compositionally biased region" description="Low complexity" evidence="12">
    <location>
        <begin position="504"/>
        <end position="517"/>
    </location>
</feature>
<feature type="region of interest" description="Disordered" evidence="12">
    <location>
        <begin position="725"/>
        <end position="744"/>
    </location>
</feature>
<reference evidence="14 15" key="1">
    <citation type="journal article" date="2019" name="Sci. Rep.">
        <title>Comparative genomics of chytrid fungi reveal insights into the obligate biotrophic and pathogenic lifestyle of Synchytrium endobioticum.</title>
        <authorList>
            <person name="van de Vossenberg B.T.L.H."/>
            <person name="Warris S."/>
            <person name="Nguyen H.D.T."/>
            <person name="van Gent-Pelzer M.P.E."/>
            <person name="Joly D.L."/>
            <person name="van de Geest H.C."/>
            <person name="Bonants P.J.M."/>
            <person name="Smith D.S."/>
            <person name="Levesque C.A."/>
            <person name="van der Lee T.A.J."/>
        </authorList>
    </citation>
    <scope>NUCLEOTIDE SEQUENCE [LARGE SCALE GENOMIC DNA]</scope>
    <source>
        <strain evidence="14 15">CBS 675.73</strain>
    </source>
</reference>
<evidence type="ECO:0000313" key="14">
    <source>
        <dbReference type="EMBL" id="TPX77873.1"/>
    </source>
</evidence>
<keyword evidence="7" id="KW-0652">Protein synthesis inhibitor</keyword>
<feature type="region of interest" description="Disordered" evidence="12">
    <location>
        <begin position="1"/>
        <end position="82"/>
    </location>
</feature>
<keyword evidence="3" id="KW-0808">Transferase</keyword>
<dbReference type="GO" id="GO:0005524">
    <property type="term" value="F:ATP binding"/>
    <property type="evidence" value="ECO:0007669"/>
    <property type="project" value="UniProtKB-UniRule"/>
</dbReference>
<proteinExistence type="inferred from homology"/>
<dbReference type="GO" id="GO:0005737">
    <property type="term" value="C:cytoplasm"/>
    <property type="evidence" value="ECO:0007669"/>
    <property type="project" value="TreeGrafter"/>
</dbReference>
<evidence type="ECO:0000256" key="11">
    <source>
        <dbReference type="PROSITE-ProRule" id="PRU10141"/>
    </source>
</evidence>
<evidence type="ECO:0000256" key="12">
    <source>
        <dbReference type="SAM" id="MobiDB-lite"/>
    </source>
</evidence>
<evidence type="ECO:0000256" key="6">
    <source>
        <dbReference type="ARBA" id="ARBA00022840"/>
    </source>
</evidence>
<dbReference type="InterPro" id="IPR017441">
    <property type="entry name" value="Protein_kinase_ATP_BS"/>
</dbReference>
<dbReference type="PROSITE" id="PS00107">
    <property type="entry name" value="PROTEIN_KINASE_ATP"/>
    <property type="match status" value="1"/>
</dbReference>
<feature type="region of interest" description="Disordered" evidence="12">
    <location>
        <begin position="667"/>
        <end position="698"/>
    </location>
</feature>
<evidence type="ECO:0000313" key="15">
    <source>
        <dbReference type="Proteomes" id="UP000320333"/>
    </source>
</evidence>
<dbReference type="PROSITE" id="PS00108">
    <property type="entry name" value="PROTEIN_KINASE_ST"/>
    <property type="match status" value="1"/>
</dbReference>
<evidence type="ECO:0000256" key="7">
    <source>
        <dbReference type="ARBA" id="ARBA00023193"/>
    </source>
</evidence>
<keyword evidence="2" id="KW-0723">Serine/threonine-protein kinase</keyword>
<feature type="region of interest" description="Disordered" evidence="12">
    <location>
        <begin position="504"/>
        <end position="544"/>
    </location>
</feature>
<feature type="compositionally biased region" description="Polar residues" evidence="12">
    <location>
        <begin position="686"/>
        <end position="696"/>
    </location>
</feature>
<feature type="compositionally biased region" description="Low complexity" evidence="12">
    <location>
        <begin position="67"/>
        <end position="76"/>
    </location>
</feature>
<feature type="compositionally biased region" description="Acidic residues" evidence="12">
    <location>
        <begin position="45"/>
        <end position="56"/>
    </location>
</feature>
<dbReference type="STRING" id="246404.A0A507FNN9"/>
<dbReference type="SMART" id="SM00220">
    <property type="entry name" value="S_TKc"/>
    <property type="match status" value="1"/>
</dbReference>
<keyword evidence="5" id="KW-0418">Kinase</keyword>
<evidence type="ECO:0000259" key="13">
    <source>
        <dbReference type="PROSITE" id="PS50011"/>
    </source>
</evidence>
<dbReference type="GO" id="GO:0017148">
    <property type="term" value="P:negative regulation of translation"/>
    <property type="evidence" value="ECO:0007669"/>
    <property type="project" value="UniProtKB-KW"/>
</dbReference>
<feature type="region of interest" description="Disordered" evidence="12">
    <location>
        <begin position="1005"/>
        <end position="1028"/>
    </location>
</feature>
<evidence type="ECO:0000256" key="1">
    <source>
        <dbReference type="ARBA" id="ARBA00012513"/>
    </source>
</evidence>
<feature type="compositionally biased region" description="Polar residues" evidence="12">
    <location>
        <begin position="518"/>
        <end position="529"/>
    </location>
</feature>
<dbReference type="PROSITE" id="PS50011">
    <property type="entry name" value="PROTEIN_KINASE_DOM"/>
    <property type="match status" value="1"/>
</dbReference>
<dbReference type="InterPro" id="IPR011009">
    <property type="entry name" value="Kinase-like_dom_sf"/>
</dbReference>
<dbReference type="Gene3D" id="3.30.200.20">
    <property type="entry name" value="Phosphorylase Kinase, domain 1"/>
    <property type="match status" value="1"/>
</dbReference>
<evidence type="ECO:0000256" key="8">
    <source>
        <dbReference type="ARBA" id="ARBA00037982"/>
    </source>
</evidence>
<dbReference type="InterPro" id="IPR050339">
    <property type="entry name" value="CC_SR_Kinase"/>
</dbReference>
<comment type="caution">
    <text evidence="14">The sequence shown here is derived from an EMBL/GenBank/DDBJ whole genome shotgun (WGS) entry which is preliminary data.</text>
</comment>
<protein>
    <recommendedName>
        <fullName evidence="1">non-specific serine/threonine protein kinase</fullName>
        <ecNumber evidence="1">2.7.11.1</ecNumber>
    </recommendedName>
</protein>
<keyword evidence="4 11" id="KW-0547">Nucleotide-binding</keyword>
<feature type="compositionally biased region" description="Polar residues" evidence="12">
    <location>
        <begin position="729"/>
        <end position="743"/>
    </location>
</feature>
<dbReference type="GO" id="GO:0004694">
    <property type="term" value="F:eukaryotic translation initiation factor 2alpha kinase activity"/>
    <property type="evidence" value="ECO:0007669"/>
    <property type="project" value="TreeGrafter"/>
</dbReference>
<name>A0A507FNN9_9FUNG</name>
<dbReference type="InterPro" id="IPR000719">
    <property type="entry name" value="Prot_kinase_dom"/>
</dbReference>
<feature type="compositionally biased region" description="Polar residues" evidence="12">
    <location>
        <begin position="1011"/>
        <end position="1025"/>
    </location>
</feature>
<comment type="catalytic activity">
    <reaction evidence="10">
        <text>L-seryl-[protein] + ATP = O-phospho-L-seryl-[protein] + ADP + H(+)</text>
        <dbReference type="Rhea" id="RHEA:17989"/>
        <dbReference type="Rhea" id="RHEA-COMP:9863"/>
        <dbReference type="Rhea" id="RHEA-COMP:11604"/>
        <dbReference type="ChEBI" id="CHEBI:15378"/>
        <dbReference type="ChEBI" id="CHEBI:29999"/>
        <dbReference type="ChEBI" id="CHEBI:30616"/>
        <dbReference type="ChEBI" id="CHEBI:83421"/>
        <dbReference type="ChEBI" id="CHEBI:456216"/>
        <dbReference type="EC" id="2.7.11.1"/>
    </reaction>
    <physiologicalReaction direction="left-to-right" evidence="10">
        <dbReference type="Rhea" id="RHEA:17990"/>
    </physiologicalReaction>
</comment>
<feature type="compositionally biased region" description="Acidic residues" evidence="12">
    <location>
        <begin position="531"/>
        <end position="543"/>
    </location>
</feature>
<evidence type="ECO:0000256" key="4">
    <source>
        <dbReference type="ARBA" id="ARBA00022741"/>
    </source>
</evidence>
<dbReference type="PANTHER" id="PTHR11042:SF160">
    <property type="entry name" value="EUKARYOTIC TRANSLATION INITIATION FACTOR 2-ALPHA KINASE 1"/>
    <property type="match status" value="1"/>
</dbReference>
<organism evidence="14 15">
    <name type="scientific">Chytriomyces confervae</name>
    <dbReference type="NCBI Taxonomy" id="246404"/>
    <lineage>
        <taxon>Eukaryota</taxon>
        <taxon>Fungi</taxon>
        <taxon>Fungi incertae sedis</taxon>
        <taxon>Chytridiomycota</taxon>
        <taxon>Chytridiomycota incertae sedis</taxon>
        <taxon>Chytridiomycetes</taxon>
        <taxon>Chytridiales</taxon>
        <taxon>Chytriomycetaceae</taxon>
        <taxon>Chytriomyces</taxon>
    </lineage>
</organism>
<dbReference type="Pfam" id="PF00069">
    <property type="entry name" value="Pkinase"/>
    <property type="match status" value="1"/>
</dbReference>
<dbReference type="Proteomes" id="UP000320333">
    <property type="component" value="Unassembled WGS sequence"/>
</dbReference>
<sequence length="1314" mass="143943">MRQLQRQQLEQHGDQTGERRQKGRGRGQDKRAAGAISADFHQSDESNESDELSDSDESAHSFSGSKQQYSMQDQQQVRPKGTHRIRIKDVVCSAYDAVDDALMVVVVHADACVVYTNKAAKEYAGTWAPDGSGDGRVSSSQNVSASEPRFLADIFAVSDSVTDKMSVAVERAALERIPLHLRVLATNVSVSASVSILPANVLHNHQLALMKGPYLLSMKPSQPHSSAPSLTSSTSCIQTELEHRNPAMRDVSVASVSTQIASTSASEPKTPISPCRPPSRYKAEFDEISCLGKGGFGVVYRARNKLDGIEYAIKKVKLSCTPNQYSVFVSANEMAVGSVSSQTTFGPSSTSESGSVSHADARLLNEVKLFARLSQHPNVVSYHTAWIETEQKLQSPKILTQQSDYLQPRRHHSIGIVTKITSTMSSNEAKTSQLSVSIKSAEMDNAMAPPPRHKANSVVQPSDLLFPRNVSQLSIATSNSGLSSNASLGQGVMDDEDLIEFVSSTSTTASRTSRSSSNISHGSETSSGNGVDEEESDDSDSESEGLKKFVFNRTATPSVPISGGDPHLNPYHKNQLQQQHVHKQFFHQNHLPHVAAAHSLPINPSVKSFRGSISSQNVLNQHSFRSGDYFQQSVEADIETFRASKISAQTLSSDASIREQCSRQGVLLEGNGDPDELLSSDDSEFNSEGSVDSKSTGKQHKATLYIQMQLCPFMDLRTFINKRKDLPSPRTQQSVQSSNSYPSENEAHLFQVEDVESCSTPRASLDSEHSSEDEDPYRHANLMIFKQIVEGLLHIHDQQVVHRDIKPDNIFIQENLHVLVGDFGLAKSLTGHAISPDHLSAATSQVESAQMASTDEGTFFYMAPELLDRQLYTSKSDIYSLGVILLELFHTFSTEMERIVSLTELKRNPQYLSQLSDNSSIPPDVSILLNKLLSINPNDRPSALDILSDPCFDCLMPVFIHSPFSGSPNHSILSSSQYHGSMRRPSSSFTVRGFADLHYYQQTRQRRSGSILHSSNGGKYSNSPGSEMPQFRSMPRSFHHNPVANLTSDDSKFGVHNAQADADPYSVSKVPSVYPNPSQTGPLSVSFDNDDHSRHSVGANDGISDDVQKAASVTAFSHLWGMFKNVASNRSSIPRYSELGSTSSKEASARVEDGSSLGNVDCSEVRDNTVIGVDANMDGKCPTAGKGGNELTNKTEQHQKTGVVGGDRFSRKSGLDRRRSFQVVPIESDDGYPKCTMPIPPERFLPNHVPSPTAVNQFDEPPRHKEERIVELEQNMSLLVKQLTLMTERQQVMEAELAARGMKVVSLEVDAEEQ</sequence>
<feature type="binding site" evidence="11">
    <location>
        <position position="315"/>
    </location>
    <ligand>
        <name>ATP</name>
        <dbReference type="ChEBI" id="CHEBI:30616"/>
    </ligand>
</feature>
<gene>
    <name evidence="14" type="ORF">CcCBS67573_g00891</name>
</gene>
<accession>A0A507FNN9</accession>
<dbReference type="PANTHER" id="PTHR11042">
    <property type="entry name" value="EUKARYOTIC TRANSLATION INITIATION FACTOR 2-ALPHA KINASE EIF2-ALPHA KINASE -RELATED"/>
    <property type="match status" value="1"/>
</dbReference>
<dbReference type="InterPro" id="IPR008271">
    <property type="entry name" value="Ser/Thr_kinase_AS"/>
</dbReference>
<comment type="catalytic activity">
    <reaction evidence="9">
        <text>L-threonyl-[protein] + ATP = O-phospho-L-threonyl-[protein] + ADP + H(+)</text>
        <dbReference type="Rhea" id="RHEA:46608"/>
        <dbReference type="Rhea" id="RHEA-COMP:11060"/>
        <dbReference type="Rhea" id="RHEA-COMP:11605"/>
        <dbReference type="ChEBI" id="CHEBI:15378"/>
        <dbReference type="ChEBI" id="CHEBI:30013"/>
        <dbReference type="ChEBI" id="CHEBI:30616"/>
        <dbReference type="ChEBI" id="CHEBI:61977"/>
        <dbReference type="ChEBI" id="CHEBI:456216"/>
        <dbReference type="EC" id="2.7.11.1"/>
    </reaction>
    <physiologicalReaction direction="left-to-right" evidence="9">
        <dbReference type="Rhea" id="RHEA:46609"/>
    </physiologicalReaction>
</comment>
<dbReference type="Gene3D" id="1.10.510.10">
    <property type="entry name" value="Transferase(Phosphotransferase) domain 1"/>
    <property type="match status" value="1"/>
</dbReference>
<dbReference type="EMBL" id="QEAP01000013">
    <property type="protein sequence ID" value="TPX77873.1"/>
    <property type="molecule type" value="Genomic_DNA"/>
</dbReference>
<feature type="compositionally biased region" description="Basic and acidic residues" evidence="12">
    <location>
        <begin position="9"/>
        <end position="32"/>
    </location>
</feature>
<evidence type="ECO:0000256" key="9">
    <source>
        <dbReference type="ARBA" id="ARBA00048659"/>
    </source>
</evidence>
<dbReference type="OrthoDB" id="341578at2759"/>
<evidence type="ECO:0000256" key="2">
    <source>
        <dbReference type="ARBA" id="ARBA00022527"/>
    </source>
</evidence>
<dbReference type="EC" id="2.7.11.1" evidence="1"/>